<organism evidence="3 4">
    <name type="scientific">Actinosynnema pretiosum</name>
    <dbReference type="NCBI Taxonomy" id="42197"/>
    <lineage>
        <taxon>Bacteria</taxon>
        <taxon>Bacillati</taxon>
        <taxon>Actinomycetota</taxon>
        <taxon>Actinomycetes</taxon>
        <taxon>Pseudonocardiales</taxon>
        <taxon>Pseudonocardiaceae</taxon>
        <taxon>Actinosynnema</taxon>
    </lineage>
</organism>
<dbReference type="EMBL" id="CP023445">
    <property type="protein sequence ID" value="ATE55519.1"/>
    <property type="molecule type" value="Genomic_DNA"/>
</dbReference>
<proteinExistence type="predicted"/>
<keyword evidence="4" id="KW-1185">Reference proteome</keyword>
<protein>
    <recommendedName>
        <fullName evidence="2">DUF4132 domain-containing protein</fullName>
    </recommendedName>
</protein>
<feature type="region of interest" description="Disordered" evidence="1">
    <location>
        <begin position="404"/>
        <end position="450"/>
    </location>
</feature>
<evidence type="ECO:0000259" key="2">
    <source>
        <dbReference type="Pfam" id="PF13569"/>
    </source>
</evidence>
<evidence type="ECO:0000313" key="4">
    <source>
        <dbReference type="Proteomes" id="UP000218505"/>
    </source>
</evidence>
<accession>A0A290Z975</accession>
<evidence type="ECO:0000256" key="1">
    <source>
        <dbReference type="SAM" id="MobiDB-lite"/>
    </source>
</evidence>
<evidence type="ECO:0000313" key="3">
    <source>
        <dbReference type="EMBL" id="ATE55519.1"/>
    </source>
</evidence>
<dbReference type="KEGG" id="apre:CNX65_21375"/>
<feature type="domain" description="DUF4132" evidence="2">
    <location>
        <begin position="918"/>
        <end position="1099"/>
    </location>
</feature>
<gene>
    <name evidence="3" type="ORF">CNX65_21375</name>
</gene>
<dbReference type="Pfam" id="PF13569">
    <property type="entry name" value="DUF4132"/>
    <property type="match status" value="1"/>
</dbReference>
<dbReference type="AlphaFoldDB" id="A0A290Z975"/>
<name>A0A290Z975_9PSEU</name>
<dbReference type="Proteomes" id="UP000218505">
    <property type="component" value="Chromosome"/>
</dbReference>
<reference evidence="3" key="1">
    <citation type="submission" date="2017-09" db="EMBL/GenBank/DDBJ databases">
        <title>Complete Genome Sequence of ansamitocin-producing Bacterium Actinosynnema pretiosum X47.</title>
        <authorList>
            <person name="Cao G."/>
            <person name="Zong G."/>
            <person name="Zhong C."/>
            <person name="Fu J."/>
        </authorList>
    </citation>
    <scope>NUCLEOTIDE SEQUENCE [LARGE SCALE GENOMIC DNA]</scope>
    <source>
        <strain evidence="3">X47</strain>
    </source>
</reference>
<feature type="region of interest" description="Disordered" evidence="1">
    <location>
        <begin position="325"/>
        <end position="352"/>
    </location>
</feature>
<feature type="compositionally biased region" description="Pro residues" evidence="1">
    <location>
        <begin position="338"/>
        <end position="350"/>
    </location>
</feature>
<sequence>MDGYVMGAARARQVLPRRGDGRGPGAPVVATGQDRAVVNALVGRARDAVHPSGEHYAALNALFAGHPEPMGAALLYHALFARVHSSSLGKALALLVVDWIDRHGLPFAAEAVLAATGIRMDGGPVLVDGRTAWRHERADPDAPYSSLLLFDRGGVVLRHALATAPDEVRAAALAAMQPHRDVNMAARVLASFLAPDEGAWADDLFARVGAPAPHRSGNDFAMLAASARTPDDLDRFLHLSDLEGLDSRGWALPTLVDAIGPEAALPRLVSLLPRLTKALRGKVLDLVAEFPSDAAFAVVVEHADAHPAPLRAARKLFPERASRLRPAAPAPKGHGLPEAPPTDLPRPLADPPWEARRVEFPRVKGLRVIDRPGESWLPGEREEWASRPLPAHLVGTTGLPELATPASAASARPAGPSGTPDPGAAASPTSGAASPTSGAASPVSGAASPGAAAALPVSGAATALDPAPASLTSGAASPGADAATAPDLAPASLRSGAASPGADAAPPASGATAPDPAPTPSIDWPEAVRATIAGEYGAKRQHAVLLNAPPDLLPELLERWEPASFWDLPDWGPRLVATRGHAAATLLWRAPASQDHVVASALLPLTDARSAPRFARWLTSRGGPVEQATEHFTRHGAQALRPLIPALLNRPNPNRPTPAGRDAEAALRVVATPERVAEVLAVAAEYGPEAEAAVRVLLDSDPLDVLLSHAPDLPDWLDAAVPALPPVLLADGRALPESAVRNLLRVLAAAPAARAAGLEPVKRVCAPEPLARFGFALLRLWLREGAEPKHFWVLQAQGLLGDDRTAVDLGELAGAWPGQGAHQRAVVGLDALVGIGTKVAMHQLDTIARKAKFTSVERAARARVQEVSAKLGLTGEQFADLVVPDFGLTAGEVFDYGPRRFTLAFDELLTPLLVTADGKRRKSAPKLAATDDPELAQAAQDRFKALCRGIRTVARDQLARMERAMVSGRTWTVREFREVILGHPLLRDPVERLVLSLLDGDRVTHFRLSEDGTAADLSETTVPLPDDALLRITHPVHLGPDVAAWSELFADYEIVQPFQQLGRRVFTLTDEERAGSTVTRFDGVPAKPGRLLGLLRQGWERRNYGQSLASYPSDDVVMQLTLSRDLPHSSFDSLPDIQVGPVRLLHGRTEDNPKAPDHPPLFADQNPVQLSEALAALATALQR</sequence>
<dbReference type="InterPro" id="IPR025406">
    <property type="entry name" value="DUF4132"/>
</dbReference>
<feature type="compositionally biased region" description="Low complexity" evidence="1">
    <location>
        <begin position="472"/>
        <end position="514"/>
    </location>
</feature>
<feature type="region of interest" description="Disordered" evidence="1">
    <location>
        <begin position="471"/>
        <end position="523"/>
    </location>
</feature>